<dbReference type="AlphaFoldDB" id="Q7NFE6"/>
<keyword evidence="2" id="KW-1185">Reference proteome</keyword>
<accession>Q7NFE6</accession>
<dbReference type="EMBL" id="BA000045">
    <property type="protein sequence ID" value="BAC91521.1"/>
    <property type="molecule type" value="Genomic_DNA"/>
</dbReference>
<reference evidence="1 2" key="1">
    <citation type="journal article" date="2003" name="DNA Res.">
        <title>Complete genome structure of Gloeobacter violaceus PCC 7421, a cyanobacterium that lacks thylakoids.</title>
        <authorList>
            <person name="Nakamura Y."/>
            <person name="Kaneko T."/>
            <person name="Sato S."/>
            <person name="Mimuro M."/>
            <person name="Miyashita H."/>
            <person name="Tsuchiya T."/>
            <person name="Sasamoto S."/>
            <person name="Watanabe A."/>
            <person name="Kawashima K."/>
            <person name="Kishida Y."/>
            <person name="Kiyokawa C."/>
            <person name="Kohara M."/>
            <person name="Matsumoto M."/>
            <person name="Matsuno A."/>
            <person name="Nakazaki N."/>
            <person name="Shimpo S."/>
            <person name="Takeuchi C."/>
            <person name="Yamada M."/>
            <person name="Tabata S."/>
        </authorList>
    </citation>
    <scope>NUCLEOTIDE SEQUENCE [LARGE SCALE GENOMIC DNA]</scope>
    <source>
        <strain evidence="2">ATCC 29082 / PCC 7421</strain>
    </source>
</reference>
<dbReference type="HOGENOM" id="CLU_3099333_0_0_3"/>
<gene>
    <name evidence="1" type="ordered locus">gsl3580</name>
</gene>
<dbReference type="InParanoid" id="Q7NFE6"/>
<organism evidence="1 2">
    <name type="scientific">Gloeobacter violaceus (strain ATCC 29082 / PCC 7421)</name>
    <dbReference type="NCBI Taxonomy" id="251221"/>
    <lineage>
        <taxon>Bacteria</taxon>
        <taxon>Bacillati</taxon>
        <taxon>Cyanobacteriota</taxon>
        <taxon>Cyanophyceae</taxon>
        <taxon>Gloeobacterales</taxon>
        <taxon>Gloeobacteraceae</taxon>
        <taxon>Gloeobacter</taxon>
    </lineage>
</organism>
<name>Q7NFE6_GLOVI</name>
<proteinExistence type="predicted"/>
<protein>
    <submittedName>
        <fullName evidence="1">Gsl3580 protein</fullName>
    </submittedName>
</protein>
<reference evidence="1 2" key="2">
    <citation type="journal article" date="2003" name="DNA Res.">
        <title>Complete genome structure of Gloeobacter violaceus PCC 7421, a cyanobacterium that lacks thylakoids (supplement).</title>
        <authorList>
            <person name="Nakamura Y."/>
            <person name="Kaneko T."/>
            <person name="Sato S."/>
            <person name="Mimuro M."/>
            <person name="Miyashita H."/>
            <person name="Tsuchiya T."/>
            <person name="Sasamoto S."/>
            <person name="Watanabe A."/>
            <person name="Kawashima K."/>
            <person name="Kishida Y."/>
            <person name="Kiyokawa C."/>
            <person name="Kohara M."/>
            <person name="Matsumoto M."/>
            <person name="Matsuno A."/>
            <person name="Nakazaki N."/>
            <person name="Shimpo S."/>
            <person name="Takeuchi C."/>
            <person name="Yamada M."/>
            <person name="Tabata S."/>
        </authorList>
    </citation>
    <scope>NUCLEOTIDE SEQUENCE [LARGE SCALE GENOMIC DNA]</scope>
    <source>
        <strain evidence="2">ATCC 29082 / PCC 7421</strain>
    </source>
</reference>
<sequence length="51" mass="5897">MLNIFLEVVVVNDQMRLHALSQVLGPEMILPEYSFKLREPLKVSSRSCFDC</sequence>
<evidence type="ECO:0000313" key="1">
    <source>
        <dbReference type="EMBL" id="BAC91521.1"/>
    </source>
</evidence>
<evidence type="ECO:0000313" key="2">
    <source>
        <dbReference type="Proteomes" id="UP000000557"/>
    </source>
</evidence>
<dbReference type="EnsemblBacteria" id="BAC91521">
    <property type="protein sequence ID" value="BAC91521"/>
    <property type="gene ID" value="BAC91521"/>
</dbReference>
<dbReference type="KEGG" id="gvi:gsl3580"/>
<dbReference type="Proteomes" id="UP000000557">
    <property type="component" value="Chromosome"/>
</dbReference>